<evidence type="ECO:0000313" key="2">
    <source>
        <dbReference type="Proteomes" id="UP001187192"/>
    </source>
</evidence>
<reference evidence="1" key="1">
    <citation type="submission" date="2023-07" db="EMBL/GenBank/DDBJ databases">
        <title>draft genome sequence of fig (Ficus carica).</title>
        <authorList>
            <person name="Takahashi T."/>
            <person name="Nishimura K."/>
        </authorList>
    </citation>
    <scope>NUCLEOTIDE SEQUENCE</scope>
</reference>
<sequence>MTWLRKSFKYDGKQVALCRTDPLQVGFGPWFELDWTGRPNHSMDAYHSSLCSSSMMMAVSPRVEGIGGKGGGWIVWVGGGQTL</sequence>
<accession>A0AA88DR49</accession>
<protein>
    <submittedName>
        <fullName evidence="1">Uncharacterized protein</fullName>
    </submittedName>
</protein>
<gene>
    <name evidence="1" type="ORF">TIFTF001_029194</name>
</gene>
<dbReference type="Proteomes" id="UP001187192">
    <property type="component" value="Unassembled WGS sequence"/>
</dbReference>
<keyword evidence="2" id="KW-1185">Reference proteome</keyword>
<proteinExistence type="predicted"/>
<comment type="caution">
    <text evidence="1">The sequence shown here is derived from an EMBL/GenBank/DDBJ whole genome shotgun (WGS) entry which is preliminary data.</text>
</comment>
<organism evidence="1 2">
    <name type="scientific">Ficus carica</name>
    <name type="common">Common fig</name>
    <dbReference type="NCBI Taxonomy" id="3494"/>
    <lineage>
        <taxon>Eukaryota</taxon>
        <taxon>Viridiplantae</taxon>
        <taxon>Streptophyta</taxon>
        <taxon>Embryophyta</taxon>
        <taxon>Tracheophyta</taxon>
        <taxon>Spermatophyta</taxon>
        <taxon>Magnoliopsida</taxon>
        <taxon>eudicotyledons</taxon>
        <taxon>Gunneridae</taxon>
        <taxon>Pentapetalae</taxon>
        <taxon>rosids</taxon>
        <taxon>fabids</taxon>
        <taxon>Rosales</taxon>
        <taxon>Moraceae</taxon>
        <taxon>Ficeae</taxon>
        <taxon>Ficus</taxon>
    </lineage>
</organism>
<dbReference type="EMBL" id="BTGU01000095">
    <property type="protein sequence ID" value="GMN60102.1"/>
    <property type="molecule type" value="Genomic_DNA"/>
</dbReference>
<name>A0AA88DR49_FICCA</name>
<evidence type="ECO:0000313" key="1">
    <source>
        <dbReference type="EMBL" id="GMN60102.1"/>
    </source>
</evidence>
<dbReference type="AlphaFoldDB" id="A0AA88DR49"/>